<keyword evidence="2" id="KW-1185">Reference proteome</keyword>
<dbReference type="Pfam" id="PF06289">
    <property type="entry name" value="FlbD"/>
    <property type="match status" value="1"/>
</dbReference>
<keyword evidence="1" id="KW-0969">Cilium</keyword>
<evidence type="ECO:0000313" key="1">
    <source>
        <dbReference type="EMBL" id="TYP82777.1"/>
    </source>
</evidence>
<gene>
    <name evidence="1" type="ORF">BD833_11813</name>
</gene>
<reference evidence="1 2" key="1">
    <citation type="submission" date="2019-07" db="EMBL/GenBank/DDBJ databases">
        <title>Genomic Encyclopedia of Archaeal and Bacterial Type Strains, Phase II (KMG-II): from individual species to whole genera.</title>
        <authorList>
            <person name="Goeker M."/>
        </authorList>
    </citation>
    <scope>NUCLEOTIDE SEQUENCE [LARGE SCALE GENOMIC DNA]</scope>
    <source>
        <strain evidence="1 2">DSM 46842</strain>
    </source>
</reference>
<keyword evidence="1" id="KW-0966">Cell projection</keyword>
<sequence>MIAVTCRNGKYFAVDPDHIERIEHHGDTEVHLVDGTHLVLDAGIDQVLRLIAEDRAGAFARRSSLLNGYAAMPPAARVARRIGVPTTGQA</sequence>
<dbReference type="EMBL" id="VNHW01000018">
    <property type="protein sequence ID" value="TYP82777.1"/>
    <property type="molecule type" value="Genomic_DNA"/>
</dbReference>
<dbReference type="Proteomes" id="UP000322499">
    <property type="component" value="Unassembled WGS sequence"/>
</dbReference>
<dbReference type="AlphaFoldDB" id="A0A5S5CQ96"/>
<dbReference type="InterPro" id="IPR009384">
    <property type="entry name" value="SwrD-like"/>
</dbReference>
<protein>
    <submittedName>
        <fullName evidence="1">Flagellar protein FlbD</fullName>
    </submittedName>
</protein>
<comment type="caution">
    <text evidence="1">The sequence shown here is derived from an EMBL/GenBank/DDBJ whole genome shotgun (WGS) entry which is preliminary data.</text>
</comment>
<organism evidence="1 2">
    <name type="scientific">Blastococcus xanthinilyticus</name>
    <dbReference type="NCBI Taxonomy" id="1564164"/>
    <lineage>
        <taxon>Bacteria</taxon>
        <taxon>Bacillati</taxon>
        <taxon>Actinomycetota</taxon>
        <taxon>Actinomycetes</taxon>
        <taxon>Geodermatophilales</taxon>
        <taxon>Geodermatophilaceae</taxon>
        <taxon>Blastococcus</taxon>
    </lineage>
</organism>
<proteinExistence type="predicted"/>
<name>A0A5S5CQ96_9ACTN</name>
<keyword evidence="1" id="KW-0282">Flagellum</keyword>
<dbReference type="RefSeq" id="WP_166534948.1">
    <property type="nucleotide sequence ID" value="NZ_VNHW01000018.1"/>
</dbReference>
<evidence type="ECO:0000313" key="2">
    <source>
        <dbReference type="Proteomes" id="UP000322499"/>
    </source>
</evidence>
<accession>A0A5S5CQ96</accession>